<dbReference type="InterPro" id="IPR012754">
    <property type="entry name" value="DNA-dir_RpoC_beta_prime_bact"/>
</dbReference>
<evidence type="ECO:0000256" key="4">
    <source>
        <dbReference type="ARBA" id="ARBA00022723"/>
    </source>
</evidence>
<sequence length="1263" mass="142807">MEDINTVDFSGLRITFASPDTIIKWSHGEVVKPETINYRTFRAEKDGLFDERIFGPTKDYECYCGKYKRMRYKGIVCDRCGVEITTSAVRRERMGHIKLASPIAHIWYFKGTSSTLSIILDVPPQALERVIYYALYLVKEVDKEKQKNTLKTIDELQKVELKTIEDDFVIKEQEINVNFEKQYAQLEKKISHREQLEIAKQEVEFKKREQLKLLSNEQTDTKVKKSAYFERVAKIARSIRPFDVIEEDDYLFFRDNNIADFLNVGMGSEVLYEILSNFDLNKNYAQTLELLNESKGEKRNKLLKKARVLEAFIKAKIDPKWIILTVLPVIPPDLRPVVQLPGGKFATSDLNDFYRRVINRNNRLKQLIDLGAPEIILRNEKRMLQEAVDSLIDLQKSRGKTRTGANTKVQKSLSDILRGKQGRFRQNLLGKRVDYSGRSTIVVGPELKLNQCGLPREMALELFKPYLLHEIIIRGLAPNIKSAKLFLEKKDPVVYDILEVITKDHPVLLNRAPTLHKLSILGFYPVLNDDYAIKLHPAVCSGFNADFDGDAMGVFLPLSKMAIEEVKQRMFAYHNLLKPSDGSPIVLPNKEMALGCYYLTTIDSHMEVENPEDLKFFATENEAMRFQAIGKIKLRQPINVGINGKIIKTTVGRIIFNQALPPELKFVNTEVKASDLKNIVVSAMKIFENEKVGDLIDRIKELGFWASTIAGGLSLSVFDCQIIPEKNKVIKEAEKEIEKITKNFEQGLLTAEEKKRYSNKLWIDVTENLANKTWNALDEENPVKIIIKSGGARASKEQLKQLAAMKGLVVDPMGKIIEVPTKSNYRQGLSIFEYVISARGARKGLTDSALKTADAGYLTRRLVDTSHDMIVREEDCQVKEGLTISTTMSRGEKFKERIKNRFILNDLVNEKGEVLIKANELITNETIELIEKNKIAKITVRSPLYCASPYGVCQKCYGTDLSTNKIVEIGVPVGVMAAQSIGEPGTQLTMRVRHFGGIVISDVTQGLPRVEELLETRTPKIVSPIAEIAGRATVIEDTEKEIFDITISALSKDATVQEQKFTIPKSQKLKIKDGDLISVGTPLSEGYLDIDDILTIKGLRSAQIYLLDEIQDVYESQGIAIHDKHFEVIIRKMSDKVIIEDEGDTSLIKDEVVSKIRFTEENKKVLSKGERPATGKVSILGITRAAIHTDSWLSAASFEQTTTVLSSAAIKGQTDYLLGLKENVIIGRLIPVTSELISKYYGKFANQYANNQPTDKKEEKKQD</sequence>
<dbReference type="AlphaFoldDB" id="A0A2M7AUG2"/>
<evidence type="ECO:0000256" key="1">
    <source>
        <dbReference type="ARBA" id="ARBA00022478"/>
    </source>
</evidence>
<comment type="cofactor">
    <cofactor evidence="7">
        <name>Mg(2+)</name>
        <dbReference type="ChEBI" id="CHEBI:18420"/>
    </cofactor>
    <text evidence="7">Binds 1 Mg(2+) ion per subunit.</text>
</comment>
<feature type="domain" description="RNA polymerase N-terminal" evidence="10">
    <location>
        <begin position="320"/>
        <end position="600"/>
    </location>
</feature>
<dbReference type="InterPro" id="IPR007066">
    <property type="entry name" value="RNA_pol_Rpb1_3"/>
</dbReference>
<feature type="binding site" evidence="7">
    <location>
        <position position="876"/>
    </location>
    <ligand>
        <name>Zn(2+)</name>
        <dbReference type="ChEBI" id="CHEBI:29105"/>
        <label>2</label>
    </ligand>
</feature>
<dbReference type="GO" id="GO:0003677">
    <property type="term" value="F:DNA binding"/>
    <property type="evidence" value="ECO:0007669"/>
    <property type="project" value="UniProtKB-UniRule"/>
</dbReference>
<dbReference type="GO" id="GO:0003899">
    <property type="term" value="F:DNA-directed RNA polymerase activity"/>
    <property type="evidence" value="ECO:0007669"/>
    <property type="project" value="UniProtKB-UniRule"/>
</dbReference>
<reference evidence="12" key="1">
    <citation type="submission" date="2017-09" db="EMBL/GenBank/DDBJ databases">
        <title>Depth-based differentiation of microbial function through sediment-hosted aquifers and enrichment of novel symbionts in the deep terrestrial subsurface.</title>
        <authorList>
            <person name="Probst A.J."/>
            <person name="Ladd B."/>
            <person name="Jarett J.K."/>
            <person name="Geller-Mcgrath D.E."/>
            <person name="Sieber C.M.K."/>
            <person name="Emerson J.B."/>
            <person name="Anantharaman K."/>
            <person name="Thomas B.C."/>
            <person name="Malmstrom R."/>
            <person name="Stieglmeier M."/>
            <person name="Klingl A."/>
            <person name="Woyke T."/>
            <person name="Ryan C.M."/>
            <person name="Banfield J.F."/>
        </authorList>
    </citation>
    <scope>NUCLEOTIDE SEQUENCE [LARGE SCALE GENOMIC DNA]</scope>
</reference>
<feature type="binding site" evidence="7">
    <location>
        <position position="953"/>
    </location>
    <ligand>
        <name>Zn(2+)</name>
        <dbReference type="ChEBI" id="CHEBI:29105"/>
        <label>2</label>
    </ligand>
</feature>
<dbReference type="GO" id="GO:0008270">
    <property type="term" value="F:zinc ion binding"/>
    <property type="evidence" value="ECO:0007669"/>
    <property type="project" value="UniProtKB-UniRule"/>
</dbReference>
<evidence type="ECO:0000259" key="10">
    <source>
        <dbReference type="SMART" id="SM00663"/>
    </source>
</evidence>
<evidence type="ECO:0000256" key="9">
    <source>
        <dbReference type="SAM" id="Coils"/>
    </source>
</evidence>
<evidence type="ECO:0000256" key="6">
    <source>
        <dbReference type="ARBA" id="ARBA00048552"/>
    </source>
</evidence>
<dbReference type="GO" id="GO:0006351">
    <property type="term" value="P:DNA-templated transcription"/>
    <property type="evidence" value="ECO:0007669"/>
    <property type="project" value="UniProtKB-UniRule"/>
</dbReference>
<dbReference type="InterPro" id="IPR006592">
    <property type="entry name" value="RNA_pol_N"/>
</dbReference>
<feature type="coiled-coil region" evidence="9">
    <location>
        <begin position="169"/>
        <end position="209"/>
    </location>
</feature>
<comment type="caution">
    <text evidence="11">The sequence shown here is derived from an EMBL/GenBank/DDBJ whole genome shotgun (WGS) entry which is preliminary data.</text>
</comment>
<feature type="binding site" evidence="7">
    <location>
        <position position="550"/>
    </location>
    <ligand>
        <name>Mg(2+)</name>
        <dbReference type="ChEBI" id="CHEBI:18420"/>
    </ligand>
</feature>
<comment type="catalytic activity">
    <reaction evidence="6 7 8">
        <text>RNA(n) + a ribonucleoside 5'-triphosphate = RNA(n+1) + diphosphate</text>
        <dbReference type="Rhea" id="RHEA:21248"/>
        <dbReference type="Rhea" id="RHEA-COMP:14527"/>
        <dbReference type="Rhea" id="RHEA-COMP:17342"/>
        <dbReference type="ChEBI" id="CHEBI:33019"/>
        <dbReference type="ChEBI" id="CHEBI:61557"/>
        <dbReference type="ChEBI" id="CHEBI:140395"/>
        <dbReference type="EC" id="2.7.7.6"/>
    </reaction>
</comment>
<evidence type="ECO:0000256" key="2">
    <source>
        <dbReference type="ARBA" id="ARBA00022679"/>
    </source>
</evidence>
<dbReference type="InterPro" id="IPR007080">
    <property type="entry name" value="RNA_pol_Rpb1_1"/>
</dbReference>
<feature type="binding site" evidence="7">
    <location>
        <position position="77"/>
    </location>
    <ligand>
        <name>Zn(2+)</name>
        <dbReference type="ChEBI" id="CHEBI:29105"/>
        <label>1</label>
    </ligand>
</feature>
<feature type="binding site" evidence="7">
    <location>
        <position position="62"/>
    </location>
    <ligand>
        <name>Zn(2+)</name>
        <dbReference type="ChEBI" id="CHEBI:29105"/>
        <label>1</label>
    </ligand>
</feature>
<comment type="similarity">
    <text evidence="7 8">Belongs to the RNA polymerase beta' chain family.</text>
</comment>
<feature type="binding site" evidence="7">
    <location>
        <position position="548"/>
    </location>
    <ligand>
        <name>Mg(2+)</name>
        <dbReference type="ChEBI" id="CHEBI:18420"/>
    </ligand>
</feature>
<dbReference type="SMART" id="SM00663">
    <property type="entry name" value="RPOLA_N"/>
    <property type="match status" value="1"/>
</dbReference>
<dbReference type="CDD" id="cd02655">
    <property type="entry name" value="RNAP_beta'_C"/>
    <property type="match status" value="1"/>
</dbReference>
<dbReference type="EC" id="2.7.7.6" evidence="7"/>
<dbReference type="NCBIfam" id="TIGR02386">
    <property type="entry name" value="rpoC_TIGR"/>
    <property type="match status" value="1"/>
</dbReference>
<dbReference type="Pfam" id="PF04983">
    <property type="entry name" value="RNA_pol_Rpb1_3"/>
    <property type="match status" value="1"/>
</dbReference>
<dbReference type="PANTHER" id="PTHR19376:SF54">
    <property type="entry name" value="DNA-DIRECTED RNA POLYMERASE SUBUNIT BETA"/>
    <property type="match status" value="1"/>
</dbReference>
<dbReference type="InterPro" id="IPR045867">
    <property type="entry name" value="DNA-dir_RpoC_beta_prime"/>
</dbReference>
<feature type="binding site" evidence="7">
    <location>
        <position position="956"/>
    </location>
    <ligand>
        <name>Zn(2+)</name>
        <dbReference type="ChEBI" id="CHEBI:29105"/>
        <label>2</label>
    </ligand>
</feature>
<dbReference type="EMBL" id="PEVZ01000041">
    <property type="protein sequence ID" value="PIU74248.1"/>
    <property type="molecule type" value="Genomic_DNA"/>
</dbReference>
<dbReference type="Gene3D" id="4.10.860.120">
    <property type="entry name" value="RNA polymerase II, clamp domain"/>
    <property type="match status" value="1"/>
</dbReference>
<dbReference type="Gene3D" id="1.10.150.390">
    <property type="match status" value="1"/>
</dbReference>
<dbReference type="CDD" id="cd01609">
    <property type="entry name" value="RNAP_beta'_N"/>
    <property type="match status" value="1"/>
</dbReference>
<feature type="binding site" evidence="7">
    <location>
        <position position="546"/>
    </location>
    <ligand>
        <name>Mg(2+)</name>
        <dbReference type="ChEBI" id="CHEBI:18420"/>
    </ligand>
</feature>
<dbReference type="InterPro" id="IPR007081">
    <property type="entry name" value="RNA_pol_Rpb1_5"/>
</dbReference>
<dbReference type="Proteomes" id="UP000229001">
    <property type="component" value="Unassembled WGS sequence"/>
</dbReference>
<keyword evidence="7" id="KW-0460">Magnesium</keyword>
<comment type="function">
    <text evidence="7 8">DNA-dependent RNA polymerase catalyzes the transcription of DNA into RNA using the four ribonucleoside triphosphates as substrates.</text>
</comment>
<dbReference type="SUPFAM" id="SSF64484">
    <property type="entry name" value="beta and beta-prime subunits of DNA dependent RNA-polymerase"/>
    <property type="match status" value="1"/>
</dbReference>
<organism evidence="11 12">
    <name type="scientific">Candidatus Roizmanbacteria bacterium CG06_land_8_20_14_3_00_34_14</name>
    <dbReference type="NCBI Taxonomy" id="1974848"/>
    <lineage>
        <taxon>Bacteria</taxon>
        <taxon>Candidatus Roizmaniibacteriota</taxon>
    </lineage>
</organism>
<comment type="subunit">
    <text evidence="7">The RNAP catalytic core consists of 2 alpha, 1 beta, 1 beta' and 1 omega subunit. When a sigma factor is associated with the core the holoenzyme is formed, which can initiate transcription.</text>
</comment>
<proteinExistence type="inferred from homology"/>
<dbReference type="Gene3D" id="1.10.132.30">
    <property type="match status" value="1"/>
</dbReference>
<evidence type="ECO:0000256" key="7">
    <source>
        <dbReference type="HAMAP-Rule" id="MF_01322"/>
    </source>
</evidence>
<keyword evidence="9" id="KW-0175">Coiled coil</keyword>
<feature type="binding site" evidence="7">
    <location>
        <position position="946"/>
    </location>
    <ligand>
        <name>Zn(2+)</name>
        <dbReference type="ChEBI" id="CHEBI:29105"/>
        <label>2</label>
    </ligand>
</feature>
<keyword evidence="5 7" id="KW-0804">Transcription</keyword>
<dbReference type="GO" id="GO:0000287">
    <property type="term" value="F:magnesium ion binding"/>
    <property type="evidence" value="ECO:0007669"/>
    <property type="project" value="UniProtKB-UniRule"/>
</dbReference>
<gene>
    <name evidence="7 11" type="primary">rpoC</name>
    <name evidence="11" type="ORF">COS77_02550</name>
</gene>
<keyword evidence="1 7" id="KW-0240">DNA-directed RNA polymerase</keyword>
<keyword evidence="2 7" id="KW-0808">Transferase</keyword>
<dbReference type="Gene3D" id="1.10.1790.20">
    <property type="match status" value="1"/>
</dbReference>
<dbReference type="GO" id="GO:0000428">
    <property type="term" value="C:DNA-directed RNA polymerase complex"/>
    <property type="evidence" value="ECO:0007669"/>
    <property type="project" value="UniProtKB-KW"/>
</dbReference>
<evidence type="ECO:0000256" key="8">
    <source>
        <dbReference type="RuleBase" id="RU004279"/>
    </source>
</evidence>
<dbReference type="InterPro" id="IPR000722">
    <property type="entry name" value="RNA_pol_asu"/>
</dbReference>
<dbReference type="InterPro" id="IPR038120">
    <property type="entry name" value="Rpb1_funnel_sf"/>
</dbReference>
<dbReference type="PANTHER" id="PTHR19376">
    <property type="entry name" value="DNA-DIRECTED RNA POLYMERASE"/>
    <property type="match status" value="1"/>
</dbReference>
<dbReference type="HAMAP" id="MF_01322">
    <property type="entry name" value="RNApol_bact_RpoC"/>
    <property type="match status" value="1"/>
</dbReference>
<dbReference type="InterPro" id="IPR044893">
    <property type="entry name" value="RNA_pol_Rpb1_clamp_domain"/>
</dbReference>
<evidence type="ECO:0000256" key="3">
    <source>
        <dbReference type="ARBA" id="ARBA00022695"/>
    </source>
</evidence>
<dbReference type="InterPro" id="IPR042102">
    <property type="entry name" value="RNA_pol_Rpb1_3_sf"/>
</dbReference>
<keyword evidence="4 7" id="KW-0479">Metal-binding</keyword>
<dbReference type="Pfam" id="PF00623">
    <property type="entry name" value="RNA_pol_Rpb1_2"/>
    <property type="match status" value="1"/>
</dbReference>
<dbReference type="Pfam" id="PF04998">
    <property type="entry name" value="RNA_pol_Rpb1_5"/>
    <property type="match status" value="1"/>
</dbReference>
<accession>A0A2M7AUG2</accession>
<evidence type="ECO:0000256" key="5">
    <source>
        <dbReference type="ARBA" id="ARBA00023163"/>
    </source>
</evidence>
<feature type="binding site" evidence="7">
    <location>
        <position position="64"/>
    </location>
    <ligand>
        <name>Zn(2+)</name>
        <dbReference type="ChEBI" id="CHEBI:29105"/>
        <label>1</label>
    </ligand>
</feature>
<evidence type="ECO:0000313" key="12">
    <source>
        <dbReference type="Proteomes" id="UP000229001"/>
    </source>
</evidence>
<name>A0A2M7AUG2_9BACT</name>
<dbReference type="Gene3D" id="2.40.40.20">
    <property type="match status" value="1"/>
</dbReference>
<dbReference type="Gene3D" id="1.10.274.100">
    <property type="entry name" value="RNA polymerase Rpb1, domain 3"/>
    <property type="match status" value="1"/>
</dbReference>
<comment type="cofactor">
    <cofactor evidence="7">
        <name>Zn(2+)</name>
        <dbReference type="ChEBI" id="CHEBI:29105"/>
    </cofactor>
    <text evidence="7">Binds 2 Zn(2+) ions per subunit.</text>
</comment>
<feature type="binding site" evidence="7">
    <location>
        <position position="80"/>
    </location>
    <ligand>
        <name>Zn(2+)</name>
        <dbReference type="ChEBI" id="CHEBI:29105"/>
        <label>1</label>
    </ligand>
</feature>
<feature type="coiled-coil region" evidence="9">
    <location>
        <begin position="723"/>
        <end position="750"/>
    </location>
</feature>
<keyword evidence="7" id="KW-0862">Zinc</keyword>
<keyword evidence="3 7" id="KW-0548">Nucleotidyltransferase</keyword>
<evidence type="ECO:0000313" key="11">
    <source>
        <dbReference type="EMBL" id="PIU74248.1"/>
    </source>
</evidence>
<dbReference type="Gene3D" id="2.40.50.100">
    <property type="match status" value="1"/>
</dbReference>
<protein>
    <recommendedName>
        <fullName evidence="7">DNA-directed RNA polymerase subunit beta'</fullName>
        <shortName evidence="7">RNAP subunit beta'</shortName>
        <ecNumber evidence="7">2.7.7.6</ecNumber>
    </recommendedName>
    <alternativeName>
        <fullName evidence="7">RNA polymerase subunit beta'</fullName>
    </alternativeName>
    <alternativeName>
        <fullName evidence="7">Transcriptase subunit beta'</fullName>
    </alternativeName>
</protein>
<dbReference type="Pfam" id="PF04997">
    <property type="entry name" value="RNA_pol_Rpb1_1"/>
    <property type="match status" value="1"/>
</dbReference>
<dbReference type="Gene3D" id="1.10.40.90">
    <property type="match status" value="1"/>
</dbReference>